<dbReference type="Proteomes" id="UP000318571">
    <property type="component" value="Chromosome 2"/>
</dbReference>
<dbReference type="STRING" id="6832.A0A553PDS0"/>
<dbReference type="SUPFAM" id="SSF49764">
    <property type="entry name" value="HSP20-like chaperones"/>
    <property type="match status" value="2"/>
</dbReference>
<dbReference type="CDD" id="cd06464">
    <property type="entry name" value="ACD_sHsps-like"/>
    <property type="match status" value="1"/>
</dbReference>
<dbReference type="InterPro" id="IPR002068">
    <property type="entry name" value="A-crystallin/Hsp20_dom"/>
</dbReference>
<feature type="region of interest" description="Disordered" evidence="3">
    <location>
        <begin position="22"/>
        <end position="45"/>
    </location>
</feature>
<dbReference type="PROSITE" id="PS01031">
    <property type="entry name" value="SHSP"/>
    <property type="match status" value="2"/>
</dbReference>
<dbReference type="CDD" id="cd06526">
    <property type="entry name" value="metazoan_ACD"/>
    <property type="match status" value="1"/>
</dbReference>
<dbReference type="InterPro" id="IPR008978">
    <property type="entry name" value="HSP20-like_chaperone"/>
</dbReference>
<evidence type="ECO:0000256" key="1">
    <source>
        <dbReference type="PROSITE-ProRule" id="PRU00285"/>
    </source>
</evidence>
<protein>
    <recommendedName>
        <fullName evidence="4">SHSP domain-containing protein</fullName>
    </recommendedName>
</protein>
<gene>
    <name evidence="5" type="ORF">TCAL_11866</name>
</gene>
<organism evidence="5 6">
    <name type="scientific">Tigriopus californicus</name>
    <name type="common">Marine copepod</name>
    <dbReference type="NCBI Taxonomy" id="6832"/>
    <lineage>
        <taxon>Eukaryota</taxon>
        <taxon>Metazoa</taxon>
        <taxon>Ecdysozoa</taxon>
        <taxon>Arthropoda</taxon>
        <taxon>Crustacea</taxon>
        <taxon>Multicrustacea</taxon>
        <taxon>Hexanauplia</taxon>
        <taxon>Copepoda</taxon>
        <taxon>Harpacticoida</taxon>
        <taxon>Harpacticidae</taxon>
        <taxon>Tigriopus</taxon>
    </lineage>
</organism>
<dbReference type="PANTHER" id="PTHR45640">
    <property type="entry name" value="HEAT SHOCK PROTEIN HSP-12.2-RELATED"/>
    <property type="match status" value="1"/>
</dbReference>
<feature type="compositionally biased region" description="Basic and acidic residues" evidence="3">
    <location>
        <begin position="35"/>
        <end position="45"/>
    </location>
</feature>
<sequence>MALYLPMRFDDDHLFQHPLAFGQEYNPNPHSGQLQRKDPKDWTDHGDHYSLDVKVGGFKHEDFRMGLDTQQGFLRIMANKEQKSDDGVVMAQRFAKAFSIPDDCIPSQLKSDYTDNVLHVTVPKRPLRPDPSKTENALVSPFEVLPKLLSGDVLSNVKGQEIQDKDDMFQVSMQLEDFKPEDLHLDVSPEGVLTIRGSKEQKNKDGRVMTQRQIQKSFALPKNCRMDDIQSKFSKDGKLTVVAPKDPERCAKGNRKVLINSEE</sequence>
<evidence type="ECO:0000313" key="5">
    <source>
        <dbReference type="EMBL" id="TRY75826.1"/>
    </source>
</evidence>
<accession>A0A553PDS0</accession>
<dbReference type="GO" id="GO:0005737">
    <property type="term" value="C:cytoplasm"/>
    <property type="evidence" value="ECO:0007669"/>
    <property type="project" value="TreeGrafter"/>
</dbReference>
<dbReference type="AlphaFoldDB" id="A0A553PDS0"/>
<evidence type="ECO:0000313" key="6">
    <source>
        <dbReference type="Proteomes" id="UP000318571"/>
    </source>
</evidence>
<feature type="domain" description="SHSP" evidence="4">
    <location>
        <begin position="148"/>
        <end position="262"/>
    </location>
</feature>
<evidence type="ECO:0000256" key="2">
    <source>
        <dbReference type="RuleBase" id="RU003616"/>
    </source>
</evidence>
<feature type="compositionally biased region" description="Polar residues" evidence="3">
    <location>
        <begin position="25"/>
        <end position="34"/>
    </location>
</feature>
<evidence type="ECO:0000259" key="4">
    <source>
        <dbReference type="PROSITE" id="PS01031"/>
    </source>
</evidence>
<reference evidence="5 6" key="1">
    <citation type="journal article" date="2018" name="Nat. Ecol. Evol.">
        <title>Genomic signatures of mitonuclear coevolution across populations of Tigriopus californicus.</title>
        <authorList>
            <person name="Barreto F.S."/>
            <person name="Watson E.T."/>
            <person name="Lima T.G."/>
            <person name="Willett C.S."/>
            <person name="Edmands S."/>
            <person name="Li W."/>
            <person name="Burton R.S."/>
        </authorList>
    </citation>
    <scope>NUCLEOTIDE SEQUENCE [LARGE SCALE GENOMIC DNA]</scope>
    <source>
        <strain evidence="5 6">San Diego</strain>
    </source>
</reference>
<dbReference type="InterPro" id="IPR001436">
    <property type="entry name" value="Alpha-crystallin/sHSP_animal"/>
</dbReference>
<dbReference type="OrthoDB" id="6368705at2759"/>
<proteinExistence type="inferred from homology"/>
<dbReference type="GO" id="GO:0005634">
    <property type="term" value="C:nucleus"/>
    <property type="evidence" value="ECO:0007669"/>
    <property type="project" value="TreeGrafter"/>
</dbReference>
<dbReference type="PANTHER" id="PTHR45640:SF26">
    <property type="entry name" value="RE23625P"/>
    <property type="match status" value="1"/>
</dbReference>
<comment type="caution">
    <text evidence="5">The sequence shown here is derived from an EMBL/GenBank/DDBJ whole genome shotgun (WGS) entry which is preliminary data.</text>
</comment>
<feature type="domain" description="SHSP" evidence="4">
    <location>
        <begin position="31"/>
        <end position="140"/>
    </location>
</feature>
<dbReference type="Gene3D" id="2.60.40.790">
    <property type="match status" value="2"/>
</dbReference>
<dbReference type="GO" id="GO:0009408">
    <property type="term" value="P:response to heat"/>
    <property type="evidence" value="ECO:0007669"/>
    <property type="project" value="TreeGrafter"/>
</dbReference>
<dbReference type="GO" id="GO:0042026">
    <property type="term" value="P:protein refolding"/>
    <property type="evidence" value="ECO:0007669"/>
    <property type="project" value="TreeGrafter"/>
</dbReference>
<dbReference type="Pfam" id="PF00011">
    <property type="entry name" value="HSP20"/>
    <property type="match status" value="2"/>
</dbReference>
<dbReference type="OMA" id="GTIHITF"/>
<dbReference type="GO" id="GO:0051082">
    <property type="term" value="F:unfolded protein binding"/>
    <property type="evidence" value="ECO:0007669"/>
    <property type="project" value="TreeGrafter"/>
</dbReference>
<comment type="similarity">
    <text evidence="1 2">Belongs to the small heat shock protein (HSP20) family.</text>
</comment>
<name>A0A553PDS0_TIGCA</name>
<keyword evidence="6" id="KW-1185">Reference proteome</keyword>
<evidence type="ECO:0000256" key="3">
    <source>
        <dbReference type="SAM" id="MobiDB-lite"/>
    </source>
</evidence>
<dbReference type="EMBL" id="VCGU01000005">
    <property type="protein sequence ID" value="TRY75826.1"/>
    <property type="molecule type" value="Genomic_DNA"/>
</dbReference>